<reference evidence="1 2" key="1">
    <citation type="submission" date="2018-09" db="EMBL/GenBank/DDBJ databases">
        <title>The draft genome of Acinetobacter sp. strains.</title>
        <authorList>
            <person name="Qin J."/>
            <person name="Feng Y."/>
            <person name="Zong Z."/>
        </authorList>
    </citation>
    <scope>NUCLEOTIDE SEQUENCE [LARGE SCALE GENOMIC DNA]</scope>
    <source>
        <strain evidence="1 2">WCHAc060005</strain>
    </source>
</reference>
<comment type="caution">
    <text evidence="1">The sequence shown here is derived from an EMBL/GenBank/DDBJ whole genome shotgun (WGS) entry which is preliminary data.</text>
</comment>
<dbReference type="Proteomes" id="UP000280271">
    <property type="component" value="Unassembled WGS sequence"/>
</dbReference>
<protein>
    <submittedName>
        <fullName evidence="1">Uncharacterized protein</fullName>
    </submittedName>
</protein>
<accession>A0ABX9TYB5</accession>
<dbReference type="EMBL" id="RCHC01000003">
    <property type="protein sequence ID" value="RLL23438.1"/>
    <property type="molecule type" value="Genomic_DNA"/>
</dbReference>
<dbReference type="RefSeq" id="WP_120373240.1">
    <property type="nucleotide sequence ID" value="NZ_RCHC01000003.1"/>
</dbReference>
<keyword evidence="2" id="KW-1185">Reference proteome</keyword>
<name>A0ABX9TYB5_9GAMM</name>
<proteinExistence type="predicted"/>
<organism evidence="1 2">
    <name type="scientific">Acinetobacter chengduensis</name>
    <dbReference type="NCBI Taxonomy" id="2420890"/>
    <lineage>
        <taxon>Bacteria</taxon>
        <taxon>Pseudomonadati</taxon>
        <taxon>Pseudomonadota</taxon>
        <taxon>Gammaproteobacteria</taxon>
        <taxon>Moraxellales</taxon>
        <taxon>Moraxellaceae</taxon>
        <taxon>Acinetobacter</taxon>
    </lineage>
</organism>
<evidence type="ECO:0000313" key="1">
    <source>
        <dbReference type="EMBL" id="RLL23438.1"/>
    </source>
</evidence>
<sequence length="89" mass="10357">MMNSTPKLVVEQIYNFVAEFEGLDAKSRFMQLSMFFKALHEGVDATFQAHRSLEFQGIFNNIEKCIVANAAPEFFDKHKFVDWVVKQIH</sequence>
<evidence type="ECO:0000313" key="2">
    <source>
        <dbReference type="Proteomes" id="UP000280271"/>
    </source>
</evidence>
<gene>
    <name evidence="1" type="ORF">D9K81_03415</name>
</gene>